<feature type="region of interest" description="Disordered" evidence="2">
    <location>
        <begin position="194"/>
        <end position="225"/>
    </location>
</feature>
<evidence type="ECO:0000313" key="3">
    <source>
        <dbReference type="EMBL" id="GIZ00501.1"/>
    </source>
</evidence>
<gene>
    <name evidence="3" type="primary">AVEN_157502_1</name>
    <name evidence="3" type="ORF">CEXT_348091</name>
</gene>
<evidence type="ECO:0000256" key="1">
    <source>
        <dbReference type="SAM" id="Coils"/>
    </source>
</evidence>
<protein>
    <submittedName>
        <fullName evidence="3">Uncharacterized protein</fullName>
    </submittedName>
</protein>
<keyword evidence="4" id="KW-1185">Reference proteome</keyword>
<evidence type="ECO:0000313" key="4">
    <source>
        <dbReference type="Proteomes" id="UP001054945"/>
    </source>
</evidence>
<dbReference type="Proteomes" id="UP001054945">
    <property type="component" value="Unassembled WGS sequence"/>
</dbReference>
<accession>A0AAV4Y3F1</accession>
<organism evidence="3 4">
    <name type="scientific">Caerostris extrusa</name>
    <name type="common">Bark spider</name>
    <name type="synonym">Caerostris bankana</name>
    <dbReference type="NCBI Taxonomy" id="172846"/>
    <lineage>
        <taxon>Eukaryota</taxon>
        <taxon>Metazoa</taxon>
        <taxon>Ecdysozoa</taxon>
        <taxon>Arthropoda</taxon>
        <taxon>Chelicerata</taxon>
        <taxon>Arachnida</taxon>
        <taxon>Araneae</taxon>
        <taxon>Araneomorphae</taxon>
        <taxon>Entelegynae</taxon>
        <taxon>Araneoidea</taxon>
        <taxon>Araneidae</taxon>
        <taxon>Caerostris</taxon>
    </lineage>
</organism>
<reference evidence="3 4" key="1">
    <citation type="submission" date="2021-06" db="EMBL/GenBank/DDBJ databases">
        <title>Caerostris extrusa draft genome.</title>
        <authorList>
            <person name="Kono N."/>
            <person name="Arakawa K."/>
        </authorList>
    </citation>
    <scope>NUCLEOTIDE SEQUENCE [LARGE SCALE GENOMIC DNA]</scope>
</reference>
<dbReference type="EMBL" id="BPLR01018544">
    <property type="protein sequence ID" value="GIZ00501.1"/>
    <property type="molecule type" value="Genomic_DNA"/>
</dbReference>
<feature type="region of interest" description="Disordered" evidence="2">
    <location>
        <begin position="240"/>
        <end position="262"/>
    </location>
</feature>
<keyword evidence="1" id="KW-0175">Coiled coil</keyword>
<name>A0AAV4Y3F1_CAEEX</name>
<evidence type="ECO:0000256" key="2">
    <source>
        <dbReference type="SAM" id="MobiDB-lite"/>
    </source>
</evidence>
<feature type="coiled-coil region" evidence="1">
    <location>
        <begin position="128"/>
        <end position="155"/>
    </location>
</feature>
<comment type="caution">
    <text evidence="3">The sequence shown here is derived from an EMBL/GenBank/DDBJ whole genome shotgun (WGS) entry which is preliminary data.</text>
</comment>
<proteinExistence type="predicted"/>
<dbReference type="AlphaFoldDB" id="A0AAV4Y3F1"/>
<feature type="compositionally biased region" description="Basic and acidic residues" evidence="2">
    <location>
        <begin position="243"/>
        <end position="262"/>
    </location>
</feature>
<sequence>MRGRNWRTNAASETSAVGVKLPKLEPEFEKKSLRDKYDGLLKKTNHDTNIVLKLKDSQKKLAKKTKEYFKTDRELSAIRYVNTDQTSNRRLREMERRNLANHLKKNTSIMAKINKFHNRIQTGIEDEKKRGESNLEKCEKKMKVLRETLESNQAVYQDFQKALADRKAPVDDLKALVTDGLKIYLGLEKKEEEEEIESIDEKPENELETDTPTELSEVGENKTETKVVEKESLRLRLSKRKVRDQSREKERISVDESSSEKRFRGVAKNQNLFLDFKANELSFIEILRIYKQ</sequence>